<dbReference type="InterPro" id="IPR041698">
    <property type="entry name" value="Methyltransf_25"/>
</dbReference>
<dbReference type="KEGG" id="fer:FNB15_03210"/>
<dbReference type="CDD" id="cd02440">
    <property type="entry name" value="AdoMet_MTases"/>
    <property type="match status" value="1"/>
</dbReference>
<protein>
    <submittedName>
        <fullName evidence="5">Class I SAM-dependent methyltransferase</fullName>
    </submittedName>
</protein>
<dbReference type="OrthoDB" id="9801573at2"/>
<gene>
    <name evidence="5" type="ORF">FNB15_03210</name>
</gene>
<evidence type="ECO:0000313" key="5">
    <source>
        <dbReference type="EMBL" id="QDO96347.1"/>
    </source>
</evidence>
<evidence type="ECO:0000256" key="1">
    <source>
        <dbReference type="ARBA" id="ARBA00022603"/>
    </source>
</evidence>
<evidence type="ECO:0000259" key="4">
    <source>
        <dbReference type="Pfam" id="PF13649"/>
    </source>
</evidence>
<dbReference type="InterPro" id="IPR029063">
    <property type="entry name" value="SAM-dependent_MTases_sf"/>
</dbReference>
<keyword evidence="2 5" id="KW-0808">Transferase</keyword>
<dbReference type="Gene3D" id="3.40.50.150">
    <property type="entry name" value="Vaccinia Virus protein VP39"/>
    <property type="match status" value="1"/>
</dbReference>
<name>A0A516GXX2_9PROT</name>
<dbReference type="PANTHER" id="PTHR43464:SF19">
    <property type="entry name" value="UBIQUINONE BIOSYNTHESIS O-METHYLTRANSFERASE, MITOCHONDRIAL"/>
    <property type="match status" value="1"/>
</dbReference>
<accession>A0A516GXX2</accession>
<dbReference type="Pfam" id="PF13649">
    <property type="entry name" value="Methyltransf_25"/>
    <property type="match status" value="1"/>
</dbReference>
<dbReference type="Proteomes" id="UP000317496">
    <property type="component" value="Chromosome"/>
</dbReference>
<keyword evidence="3" id="KW-0949">S-adenosyl-L-methionine</keyword>
<keyword evidence="1 5" id="KW-0489">Methyltransferase</keyword>
<dbReference type="EMBL" id="CP041636">
    <property type="protein sequence ID" value="QDO96347.1"/>
    <property type="molecule type" value="Genomic_DNA"/>
</dbReference>
<proteinExistence type="predicted"/>
<dbReference type="GO" id="GO:0032259">
    <property type="term" value="P:methylation"/>
    <property type="evidence" value="ECO:0007669"/>
    <property type="project" value="UniProtKB-KW"/>
</dbReference>
<dbReference type="PANTHER" id="PTHR43464">
    <property type="entry name" value="METHYLTRANSFERASE"/>
    <property type="match status" value="1"/>
</dbReference>
<organism evidence="5 6">
    <name type="scientific">Ferrovibrio terrae</name>
    <dbReference type="NCBI Taxonomy" id="2594003"/>
    <lineage>
        <taxon>Bacteria</taxon>
        <taxon>Pseudomonadati</taxon>
        <taxon>Pseudomonadota</taxon>
        <taxon>Alphaproteobacteria</taxon>
        <taxon>Rhodospirillales</taxon>
        <taxon>Rhodospirillaceae</taxon>
        <taxon>Ferrovibrio</taxon>
    </lineage>
</organism>
<sequence length="227" mass="25238">MAVCVRYGKRVEIPGHGEGVLRPMAMGITRKISKILDIPAVFVLQQKIGNTFSTLRTHFAPELAGGGLSILDVGCGTGTCGANFIDMKRNAYTGVDIVPQYINWAAAHYPHGKYIAHDARSLPFPDHSFDVATFVGVLHHMDDQLAMDCLASVRRVLKPTGQLLVAEPIFSDGKPLSSFFLRHDRGNFIRPADGYEKLLRDFQDIRQDRFPFSLHTFASFRARPRPA</sequence>
<dbReference type="GO" id="GO:0008168">
    <property type="term" value="F:methyltransferase activity"/>
    <property type="evidence" value="ECO:0007669"/>
    <property type="project" value="UniProtKB-KW"/>
</dbReference>
<reference evidence="5 6" key="1">
    <citation type="submission" date="2019-07" db="EMBL/GenBank/DDBJ databases">
        <title>Genome sequencing for Ferrovibrio sp. K5.</title>
        <authorList>
            <person name="Park S.-J."/>
        </authorList>
    </citation>
    <scope>NUCLEOTIDE SEQUENCE [LARGE SCALE GENOMIC DNA]</scope>
    <source>
        <strain evidence="5 6">K5</strain>
    </source>
</reference>
<evidence type="ECO:0000256" key="2">
    <source>
        <dbReference type="ARBA" id="ARBA00022679"/>
    </source>
</evidence>
<keyword evidence="6" id="KW-1185">Reference proteome</keyword>
<feature type="domain" description="Methyltransferase" evidence="4">
    <location>
        <begin position="70"/>
        <end position="161"/>
    </location>
</feature>
<dbReference type="AlphaFoldDB" id="A0A516GXX2"/>
<dbReference type="SUPFAM" id="SSF53335">
    <property type="entry name" value="S-adenosyl-L-methionine-dependent methyltransferases"/>
    <property type="match status" value="1"/>
</dbReference>
<evidence type="ECO:0000256" key="3">
    <source>
        <dbReference type="ARBA" id="ARBA00022691"/>
    </source>
</evidence>
<evidence type="ECO:0000313" key="6">
    <source>
        <dbReference type="Proteomes" id="UP000317496"/>
    </source>
</evidence>